<feature type="domain" description="Glycoside hydrolase family 2 immunoglobulin-like beta-sandwich" evidence="4">
    <location>
        <begin position="153"/>
        <end position="263"/>
    </location>
</feature>
<dbReference type="InterPro" id="IPR006101">
    <property type="entry name" value="Glyco_hydro_2"/>
</dbReference>
<dbReference type="InterPro" id="IPR008979">
    <property type="entry name" value="Galactose-bd-like_sf"/>
</dbReference>
<accession>A0A0B2AP58</accession>
<comment type="caution">
    <text evidence="7">The sequence shown here is derived from an EMBL/GenBank/DDBJ whole genome shotgun (WGS) entry which is preliminary data.</text>
</comment>
<keyword evidence="2 7" id="KW-0378">Hydrolase</keyword>
<dbReference type="InterPro" id="IPR006102">
    <property type="entry name" value="Ig-like_GH2"/>
</dbReference>
<evidence type="ECO:0000256" key="3">
    <source>
        <dbReference type="ARBA" id="ARBA00023295"/>
    </source>
</evidence>
<dbReference type="Gene3D" id="3.20.20.80">
    <property type="entry name" value="Glycosidases"/>
    <property type="match status" value="1"/>
</dbReference>
<gene>
    <name evidence="7" type="ORF">LK10_08435</name>
</gene>
<dbReference type="Pfam" id="PF02836">
    <property type="entry name" value="Glyco_hydro_2_C"/>
    <property type="match status" value="1"/>
</dbReference>
<dbReference type="EMBL" id="JTDL01000095">
    <property type="protein sequence ID" value="KHL03774.1"/>
    <property type="molecule type" value="Genomic_DNA"/>
</dbReference>
<dbReference type="PANTHER" id="PTHR42732">
    <property type="entry name" value="BETA-GALACTOSIDASE"/>
    <property type="match status" value="1"/>
</dbReference>
<dbReference type="InterPro" id="IPR051913">
    <property type="entry name" value="GH2_Domain-Containing"/>
</dbReference>
<comment type="similarity">
    <text evidence="1">Belongs to the glycosyl hydrolase 2 family.</text>
</comment>
<dbReference type="SUPFAM" id="SSF51445">
    <property type="entry name" value="(Trans)glycosidases"/>
    <property type="match status" value="1"/>
</dbReference>
<proteinExistence type="inferred from homology"/>
<dbReference type="GO" id="GO:0004553">
    <property type="term" value="F:hydrolase activity, hydrolyzing O-glycosyl compounds"/>
    <property type="evidence" value="ECO:0007669"/>
    <property type="project" value="InterPro"/>
</dbReference>
<dbReference type="InterPro" id="IPR036156">
    <property type="entry name" value="Beta-gal/glucu_dom_sf"/>
</dbReference>
<dbReference type="STRING" id="1338436.LK10_08435"/>
<organism evidence="7 8">
    <name type="scientific">Sinomonas humi</name>
    <dbReference type="NCBI Taxonomy" id="1338436"/>
    <lineage>
        <taxon>Bacteria</taxon>
        <taxon>Bacillati</taxon>
        <taxon>Actinomycetota</taxon>
        <taxon>Actinomycetes</taxon>
        <taxon>Micrococcales</taxon>
        <taxon>Micrococcaceae</taxon>
        <taxon>Sinomonas</taxon>
    </lineage>
</organism>
<dbReference type="InterPro" id="IPR013783">
    <property type="entry name" value="Ig-like_fold"/>
</dbReference>
<dbReference type="PANTHER" id="PTHR42732:SF1">
    <property type="entry name" value="BETA-MANNOSIDASE"/>
    <property type="match status" value="1"/>
</dbReference>
<dbReference type="Pfam" id="PF02837">
    <property type="entry name" value="Glyco_hydro_2_N"/>
    <property type="match status" value="1"/>
</dbReference>
<dbReference type="Proteomes" id="UP000030982">
    <property type="component" value="Unassembled WGS sequence"/>
</dbReference>
<sequence length="448" mass="49711">MTALNFNDDWSVAPQISLFAKLGGADVSTAVTLPHDALISTPRAPENRGKGGYFPSAAFQYSKRFDVPEEWRGKHVTLHFDGAYRDAMVYVNDALAANRPNGYAPFDAVLDPYLRFGESNAVRVDVRTHDDSRWYAGAGIYRDVRLEVREPVHIRASQLQVRTPTVDDELATFEVAFPVDNLSGETRTVDARVVLIAPDGQQAAEAVEPVTVLPRACADVRIRLYVEAPERWSVDHPRLYQARIELRDGDTTLDANTLRVGVRTVQLDPRRGLRINGVPLKLRGACIHHDNGPLGAAAFGDAEFRKIRLLKEAGFNAIRSSHNPISEAMLDACDELGMIVMDESFDVWTVQKSSFDYSVSFSDWWERDLEAMVFRDRTHASVLFYSIGNEIPETGDRFGASLGRRMAEKVRSLDPDRFVTNGINGFVSVIDDVVKMMGAGAFGEASGT</sequence>
<evidence type="ECO:0000313" key="7">
    <source>
        <dbReference type="EMBL" id="KHL03774.1"/>
    </source>
</evidence>
<dbReference type="Gene3D" id="2.60.120.260">
    <property type="entry name" value="Galactose-binding domain-like"/>
    <property type="match status" value="1"/>
</dbReference>
<dbReference type="PRINTS" id="PR00132">
    <property type="entry name" value="GLHYDRLASE2"/>
</dbReference>
<dbReference type="SUPFAM" id="SSF49303">
    <property type="entry name" value="beta-Galactosidase/glucuronidase domain"/>
    <property type="match status" value="1"/>
</dbReference>
<protein>
    <submittedName>
        <fullName evidence="7">Glycoside hydrolase</fullName>
    </submittedName>
</protein>
<evidence type="ECO:0000259" key="5">
    <source>
        <dbReference type="Pfam" id="PF02836"/>
    </source>
</evidence>
<dbReference type="RefSeq" id="WP_043122330.1">
    <property type="nucleotide sequence ID" value="NZ_JTDL01000095.1"/>
</dbReference>
<dbReference type="InterPro" id="IPR006103">
    <property type="entry name" value="Glyco_hydro_2_cat"/>
</dbReference>
<dbReference type="Pfam" id="PF00703">
    <property type="entry name" value="Glyco_hydro_2"/>
    <property type="match status" value="1"/>
</dbReference>
<reference evidence="7 8" key="1">
    <citation type="submission" date="2014-09" db="EMBL/GenBank/DDBJ databases">
        <title>Genome sequence of Sinomonas sp. MUSC 117.</title>
        <authorList>
            <person name="Lee L.-H."/>
        </authorList>
    </citation>
    <scope>NUCLEOTIDE SEQUENCE [LARGE SCALE GENOMIC DNA]</scope>
    <source>
        <strain evidence="7 8">MUSC 117</strain>
    </source>
</reference>
<feature type="domain" description="Glycosyl hydrolases family 2 sugar binding" evidence="6">
    <location>
        <begin position="59"/>
        <end position="146"/>
    </location>
</feature>
<evidence type="ECO:0000259" key="6">
    <source>
        <dbReference type="Pfam" id="PF02837"/>
    </source>
</evidence>
<dbReference type="AlphaFoldDB" id="A0A0B2AP58"/>
<name>A0A0B2AP58_9MICC</name>
<keyword evidence="8" id="KW-1185">Reference proteome</keyword>
<dbReference type="InterPro" id="IPR017853">
    <property type="entry name" value="GH"/>
</dbReference>
<keyword evidence="3" id="KW-0326">Glycosidase</keyword>
<evidence type="ECO:0000256" key="2">
    <source>
        <dbReference type="ARBA" id="ARBA00022801"/>
    </source>
</evidence>
<evidence type="ECO:0000256" key="1">
    <source>
        <dbReference type="ARBA" id="ARBA00007401"/>
    </source>
</evidence>
<evidence type="ECO:0000259" key="4">
    <source>
        <dbReference type="Pfam" id="PF00703"/>
    </source>
</evidence>
<dbReference type="Gene3D" id="2.60.40.10">
    <property type="entry name" value="Immunoglobulins"/>
    <property type="match status" value="1"/>
</dbReference>
<feature type="domain" description="Glycoside hydrolase family 2 catalytic" evidence="5">
    <location>
        <begin position="273"/>
        <end position="432"/>
    </location>
</feature>
<dbReference type="GO" id="GO:0005975">
    <property type="term" value="P:carbohydrate metabolic process"/>
    <property type="evidence" value="ECO:0007669"/>
    <property type="project" value="InterPro"/>
</dbReference>
<dbReference type="SUPFAM" id="SSF49785">
    <property type="entry name" value="Galactose-binding domain-like"/>
    <property type="match status" value="1"/>
</dbReference>
<dbReference type="InterPro" id="IPR006104">
    <property type="entry name" value="Glyco_hydro_2_N"/>
</dbReference>
<evidence type="ECO:0000313" key="8">
    <source>
        <dbReference type="Proteomes" id="UP000030982"/>
    </source>
</evidence>
<feature type="non-terminal residue" evidence="7">
    <location>
        <position position="448"/>
    </location>
</feature>